<organism evidence="1 2">
    <name type="scientific">Corynascus novoguineensis</name>
    <dbReference type="NCBI Taxonomy" id="1126955"/>
    <lineage>
        <taxon>Eukaryota</taxon>
        <taxon>Fungi</taxon>
        <taxon>Dikarya</taxon>
        <taxon>Ascomycota</taxon>
        <taxon>Pezizomycotina</taxon>
        <taxon>Sordariomycetes</taxon>
        <taxon>Sordariomycetidae</taxon>
        <taxon>Sordariales</taxon>
        <taxon>Chaetomiaceae</taxon>
        <taxon>Corynascus</taxon>
    </lineage>
</organism>
<gene>
    <name evidence="1" type="ORF">C7999DRAFT_29638</name>
</gene>
<dbReference type="AlphaFoldDB" id="A0AAN7HLR1"/>
<dbReference type="Proteomes" id="UP001303647">
    <property type="component" value="Unassembled WGS sequence"/>
</dbReference>
<sequence length="86" mass="9897">MAIKIAACRTCAPYLDHYMERRSDVTIMRHIPGRNGRSIWKIDMAGDARTSDYKSLFAMAWRAASNVQFYCYGTKVVDNMICCTDY</sequence>
<keyword evidence="2" id="KW-1185">Reference proteome</keyword>
<evidence type="ECO:0000313" key="2">
    <source>
        <dbReference type="Proteomes" id="UP001303647"/>
    </source>
</evidence>
<name>A0AAN7HLR1_9PEZI</name>
<accession>A0AAN7HLR1</accession>
<reference evidence="1" key="1">
    <citation type="journal article" date="2023" name="Mol. Phylogenet. Evol.">
        <title>Genome-scale phylogeny and comparative genomics of the fungal order Sordariales.</title>
        <authorList>
            <person name="Hensen N."/>
            <person name="Bonometti L."/>
            <person name="Westerberg I."/>
            <person name="Brannstrom I.O."/>
            <person name="Guillou S."/>
            <person name="Cros-Aarteil S."/>
            <person name="Calhoun S."/>
            <person name="Haridas S."/>
            <person name="Kuo A."/>
            <person name="Mondo S."/>
            <person name="Pangilinan J."/>
            <person name="Riley R."/>
            <person name="LaButti K."/>
            <person name="Andreopoulos B."/>
            <person name="Lipzen A."/>
            <person name="Chen C."/>
            <person name="Yan M."/>
            <person name="Daum C."/>
            <person name="Ng V."/>
            <person name="Clum A."/>
            <person name="Steindorff A."/>
            <person name="Ohm R.A."/>
            <person name="Martin F."/>
            <person name="Silar P."/>
            <person name="Natvig D.O."/>
            <person name="Lalanne C."/>
            <person name="Gautier V."/>
            <person name="Ament-Velasquez S.L."/>
            <person name="Kruys A."/>
            <person name="Hutchinson M.I."/>
            <person name="Powell A.J."/>
            <person name="Barry K."/>
            <person name="Miller A.N."/>
            <person name="Grigoriev I.V."/>
            <person name="Debuchy R."/>
            <person name="Gladieux P."/>
            <person name="Hiltunen Thoren M."/>
            <person name="Johannesson H."/>
        </authorList>
    </citation>
    <scope>NUCLEOTIDE SEQUENCE</scope>
    <source>
        <strain evidence="1">CBS 359.72</strain>
    </source>
</reference>
<comment type="caution">
    <text evidence="1">The sequence shown here is derived from an EMBL/GenBank/DDBJ whole genome shotgun (WGS) entry which is preliminary data.</text>
</comment>
<dbReference type="EMBL" id="MU857618">
    <property type="protein sequence ID" value="KAK4249962.1"/>
    <property type="molecule type" value="Genomic_DNA"/>
</dbReference>
<evidence type="ECO:0000313" key="1">
    <source>
        <dbReference type="EMBL" id="KAK4249962.1"/>
    </source>
</evidence>
<protein>
    <submittedName>
        <fullName evidence="1">Uncharacterized protein</fullName>
    </submittedName>
</protein>
<proteinExistence type="predicted"/>
<reference evidence="1" key="2">
    <citation type="submission" date="2023-05" db="EMBL/GenBank/DDBJ databases">
        <authorList>
            <consortium name="Lawrence Berkeley National Laboratory"/>
            <person name="Steindorff A."/>
            <person name="Hensen N."/>
            <person name="Bonometti L."/>
            <person name="Westerberg I."/>
            <person name="Brannstrom I.O."/>
            <person name="Guillou S."/>
            <person name="Cros-Aarteil S."/>
            <person name="Calhoun S."/>
            <person name="Haridas S."/>
            <person name="Kuo A."/>
            <person name="Mondo S."/>
            <person name="Pangilinan J."/>
            <person name="Riley R."/>
            <person name="Labutti K."/>
            <person name="Andreopoulos B."/>
            <person name="Lipzen A."/>
            <person name="Chen C."/>
            <person name="Yanf M."/>
            <person name="Daum C."/>
            <person name="Ng V."/>
            <person name="Clum A."/>
            <person name="Ohm R."/>
            <person name="Martin F."/>
            <person name="Silar P."/>
            <person name="Natvig D."/>
            <person name="Lalanne C."/>
            <person name="Gautier V."/>
            <person name="Ament-Velasquez S.L."/>
            <person name="Kruys A."/>
            <person name="Hutchinson M.I."/>
            <person name="Powell A.J."/>
            <person name="Barry K."/>
            <person name="Miller A.N."/>
            <person name="Grigoriev I.V."/>
            <person name="Debuchy R."/>
            <person name="Gladieux P."/>
            <person name="Thoren M.H."/>
            <person name="Johannesson H."/>
        </authorList>
    </citation>
    <scope>NUCLEOTIDE SEQUENCE</scope>
    <source>
        <strain evidence="1">CBS 359.72</strain>
    </source>
</reference>